<evidence type="ECO:0000313" key="2">
    <source>
        <dbReference type="Proteomes" id="UP001500064"/>
    </source>
</evidence>
<comment type="caution">
    <text evidence="1">The sequence shown here is derived from an EMBL/GenBank/DDBJ whole genome shotgun (WGS) entry which is preliminary data.</text>
</comment>
<evidence type="ECO:0000313" key="1">
    <source>
        <dbReference type="EMBL" id="GAA1686944.1"/>
    </source>
</evidence>
<proteinExistence type="predicted"/>
<dbReference type="EMBL" id="BAAAMU010000152">
    <property type="protein sequence ID" value="GAA1686944.1"/>
    <property type="molecule type" value="Genomic_DNA"/>
</dbReference>
<dbReference type="Proteomes" id="UP001500064">
    <property type="component" value="Unassembled WGS sequence"/>
</dbReference>
<protein>
    <submittedName>
        <fullName evidence="1">Uncharacterized protein</fullName>
    </submittedName>
</protein>
<reference evidence="1 2" key="1">
    <citation type="journal article" date="2019" name="Int. J. Syst. Evol. Microbiol.">
        <title>The Global Catalogue of Microorganisms (GCM) 10K type strain sequencing project: providing services to taxonomists for standard genome sequencing and annotation.</title>
        <authorList>
            <consortium name="The Broad Institute Genomics Platform"/>
            <consortium name="The Broad Institute Genome Sequencing Center for Infectious Disease"/>
            <person name="Wu L."/>
            <person name="Ma J."/>
        </authorList>
    </citation>
    <scope>NUCLEOTIDE SEQUENCE [LARGE SCALE GENOMIC DNA]</scope>
    <source>
        <strain evidence="1 2">JCM 13929</strain>
    </source>
</reference>
<name>A0ABN2HH74_9ACTN</name>
<organism evidence="1 2">
    <name type="scientific">Nonomuraea maheshkhaliensis</name>
    <dbReference type="NCBI Taxonomy" id="419590"/>
    <lineage>
        <taxon>Bacteria</taxon>
        <taxon>Bacillati</taxon>
        <taxon>Actinomycetota</taxon>
        <taxon>Actinomycetes</taxon>
        <taxon>Streptosporangiales</taxon>
        <taxon>Streptosporangiaceae</taxon>
        <taxon>Nonomuraea</taxon>
    </lineage>
</organism>
<keyword evidence="2" id="KW-1185">Reference proteome</keyword>
<sequence>MGAVHDVPRDRPDVTDPITCPECEGSRGERLGPLFLACLFCAGLGIVGGANEPAERRAKPPLPRLPVAFHWVWRDPYVASVLDCRMCMGARTVVHLDEEAGILITVPCLCTGRPRCGPGCR</sequence>
<accession>A0ABN2HH74</accession>
<dbReference type="RefSeq" id="WP_346114153.1">
    <property type="nucleotide sequence ID" value="NZ_BAAAMU010000152.1"/>
</dbReference>
<gene>
    <name evidence="1" type="ORF">GCM10009733_099490</name>
</gene>